<reference evidence="2 3" key="1">
    <citation type="submission" date="2007-11" db="EMBL/GenBank/DDBJ databases">
        <authorList>
            <person name="Wagner-Dobler I."/>
            <person name="Ferriera S."/>
            <person name="Johnson J."/>
            <person name="Kravitz S."/>
            <person name="Beeson K."/>
            <person name="Sutton G."/>
            <person name="Rogers Y.-H."/>
            <person name="Friedman R."/>
            <person name="Frazier M."/>
            <person name="Venter J.C."/>
        </authorList>
    </citation>
    <scope>NUCLEOTIDE SEQUENCE [LARGE SCALE GENOMIC DNA]</scope>
    <source>
        <strain evidence="2 3">HEL-45</strain>
    </source>
</reference>
<feature type="compositionally biased region" description="Polar residues" evidence="1">
    <location>
        <begin position="283"/>
        <end position="294"/>
    </location>
</feature>
<dbReference type="RefSeq" id="WP_007119347.1">
    <property type="nucleotide sequence ID" value="NZ_ABID01000002.1"/>
</dbReference>
<keyword evidence="3" id="KW-1185">Reference proteome</keyword>
<evidence type="ECO:0000256" key="1">
    <source>
        <dbReference type="SAM" id="MobiDB-lite"/>
    </source>
</evidence>
<evidence type="ECO:0000313" key="2">
    <source>
        <dbReference type="EMBL" id="EDQ05209.1"/>
    </source>
</evidence>
<organism evidence="2 3">
    <name type="scientific">Sulfitobacter indolifex HEL-45</name>
    <dbReference type="NCBI Taxonomy" id="391624"/>
    <lineage>
        <taxon>Bacteria</taxon>
        <taxon>Pseudomonadati</taxon>
        <taxon>Pseudomonadota</taxon>
        <taxon>Alphaproteobacteria</taxon>
        <taxon>Rhodobacterales</taxon>
        <taxon>Roseobacteraceae</taxon>
        <taxon>Sulfitobacter</taxon>
    </lineage>
</organism>
<comment type="caution">
    <text evidence="2">The sequence shown here is derived from an EMBL/GenBank/DDBJ whole genome shotgun (WGS) entry which is preliminary data.</text>
</comment>
<gene>
    <name evidence="2" type="ORF">OIHEL45_10718</name>
</gene>
<sequence length="866" mass="93991">MSGLGGLFSVLMVGHSLFAADGPDMLQEALRAGLGQGEVRAQIINGAPLRYNWQESDSAEGVDARDMLPEGKTTHLILTEAIPLANHTRWSDTEVYAQAFFGLAAAANPTVKVYLQETWHSLKSGTSAAVANDDNAHIPWRERLDSDLPAWEGIAAAVSDGRSSDSATIEVIPAGQAMGRLYDEIAAERVPELTEINALFADDIHLNDLGHYFVAMVQYATLTGKDPVGMPTDFNDRWGNAFDTPSPDLARELQRVAWDAVRAYQGSAVVPVPPATRPAAADNAQTAPITSTGPPATAERAAVSNEPQVAITPVSVAPFEIFAPEGAVEGTRDMGIGLAAISDWSTQAPFLDLMKTSRPWIGHVAGRFGGMEYAQLVEGGYLDAAGWPVKMPRALGSIGTLILTDMPQQATSLKGRYLLRYQGQGVIEVTGRATNVRYGTNEVRFDYAPGPGSVDIRIQRMHRSDPPHAITVVREDRAADFDAGARFNPDWAQHLAGMTVLRFMDWMGTNDSPIASWEDRPRVEDVTYALRGVPVEVMVALANELEIDPWFNMPHLAEDAYVTNFATYVEEALDAERKAYVEFSNEVWNWQFAQTRWADEMAQARWGEADKGMQFYGLRAAEVARIWTGVFGGNAATRLCNVIASQTGWLGLEREALEAPLYVAEQGGNSAPATAFDAYAITGYFGGVLGLEDNADMVSGWLSDSLATARAEGEAQGLTGADLQDYIQTHRYDAASALAEQDLRNGGASGLENDTLADLIGSAWPYHAAVARAHDLDLVMYEGGSHVVGLGAQVNDEALTGFFHHFNYSPEMGALYDDLLAGWEAVGGQLFTHYSDVYAPTKWGSWGALRYLADDNPRWEALTAWQ</sequence>
<evidence type="ECO:0000313" key="3">
    <source>
        <dbReference type="Proteomes" id="UP000003257"/>
    </source>
</evidence>
<dbReference type="Gene3D" id="3.40.50.1110">
    <property type="entry name" value="SGNH hydrolase"/>
    <property type="match status" value="1"/>
</dbReference>
<dbReference type="EMBL" id="ABID01000002">
    <property type="protein sequence ID" value="EDQ05209.1"/>
    <property type="molecule type" value="Genomic_DNA"/>
</dbReference>
<dbReference type="InterPro" id="IPR036514">
    <property type="entry name" value="SGNH_hydro_sf"/>
</dbReference>
<proteinExistence type="predicted"/>
<name>A0ABP2DA71_9RHOB</name>
<evidence type="ECO:0008006" key="4">
    <source>
        <dbReference type="Google" id="ProtNLM"/>
    </source>
</evidence>
<feature type="region of interest" description="Disordered" evidence="1">
    <location>
        <begin position="276"/>
        <end position="297"/>
    </location>
</feature>
<protein>
    <recommendedName>
        <fullName evidence="4">Cellulose-binding domain protein</fullName>
    </recommendedName>
</protein>
<accession>A0ABP2DA71</accession>
<dbReference type="Proteomes" id="UP000003257">
    <property type="component" value="Unassembled WGS sequence"/>
</dbReference>